<comment type="caution">
    <text evidence="1">The sequence shown here is derived from an EMBL/GenBank/DDBJ whole genome shotgun (WGS) entry which is preliminary data.</text>
</comment>
<organism evidence="1 2">
    <name type="scientific">Ruminococcus callidus ATCC 27760</name>
    <dbReference type="NCBI Taxonomy" id="411473"/>
    <lineage>
        <taxon>Bacteria</taxon>
        <taxon>Bacillati</taxon>
        <taxon>Bacillota</taxon>
        <taxon>Clostridia</taxon>
        <taxon>Eubacteriales</taxon>
        <taxon>Oscillospiraceae</taxon>
        <taxon>Ruminococcus</taxon>
    </lineage>
</organism>
<name>U2JUA8_9FIRM</name>
<dbReference type="STRING" id="411473.RUMCAL_02908"/>
<dbReference type="AlphaFoldDB" id="U2JUA8"/>
<sequence length="108" mass="12578">MLWIRIDFVEVMFMENRLIQAGRRVLQLETHLEMHSDREIFIENCRRILEYNDIRIVLQTTDLVLEIWGSELQTDSRSPESLRIHGKIQSITLTPKGARNGTASAGRV</sequence>
<accession>U2JUA8</accession>
<dbReference type="PATRIC" id="fig|411473.3.peg.2443"/>
<dbReference type="EMBL" id="AWVF01000370">
    <property type="protein sequence ID" value="ERJ89866.1"/>
    <property type="molecule type" value="Genomic_DNA"/>
</dbReference>
<dbReference type="Proteomes" id="UP000016662">
    <property type="component" value="Unassembled WGS sequence"/>
</dbReference>
<dbReference type="RefSeq" id="WP_021681095.1">
    <property type="nucleotide sequence ID" value="NZ_KI260329.1"/>
</dbReference>
<dbReference type="GeneID" id="93691910"/>
<evidence type="ECO:0000313" key="1">
    <source>
        <dbReference type="EMBL" id="ERJ89866.1"/>
    </source>
</evidence>
<dbReference type="Pfam" id="PF07873">
    <property type="entry name" value="YabP"/>
    <property type="match status" value="1"/>
</dbReference>
<reference evidence="1 2" key="1">
    <citation type="submission" date="2013-07" db="EMBL/GenBank/DDBJ databases">
        <authorList>
            <person name="Weinstock G."/>
            <person name="Sodergren E."/>
            <person name="Wylie T."/>
            <person name="Fulton L."/>
            <person name="Fulton R."/>
            <person name="Fronick C."/>
            <person name="O'Laughlin M."/>
            <person name="Godfrey J."/>
            <person name="Miner T."/>
            <person name="Herter B."/>
            <person name="Appelbaum E."/>
            <person name="Cordes M."/>
            <person name="Lek S."/>
            <person name="Wollam A."/>
            <person name="Pepin K.H."/>
            <person name="Palsikar V.B."/>
            <person name="Mitreva M."/>
            <person name="Wilson R.K."/>
        </authorList>
    </citation>
    <scope>NUCLEOTIDE SEQUENCE [LARGE SCALE GENOMIC DNA]</scope>
    <source>
        <strain evidence="1 2">ATCC 27760</strain>
    </source>
</reference>
<gene>
    <name evidence="1" type="ORF">RUMCAL_02908</name>
</gene>
<dbReference type="HOGENOM" id="CLU_2195018_0_0_9"/>
<dbReference type="InterPro" id="IPR022476">
    <property type="entry name" value="Spore_YabP/YqfC"/>
</dbReference>
<evidence type="ECO:0000313" key="2">
    <source>
        <dbReference type="Proteomes" id="UP000016662"/>
    </source>
</evidence>
<protein>
    <submittedName>
        <fullName evidence="1">Putative sporulation protein YqfC</fullName>
    </submittedName>
</protein>
<proteinExistence type="predicted"/>
<keyword evidence="2" id="KW-1185">Reference proteome</keyword>